<feature type="signal peptide" evidence="2">
    <location>
        <begin position="1"/>
        <end position="19"/>
    </location>
</feature>
<protein>
    <submittedName>
        <fullName evidence="3">Uncharacterized protein</fullName>
    </submittedName>
</protein>
<evidence type="ECO:0000256" key="2">
    <source>
        <dbReference type="SAM" id="SignalP"/>
    </source>
</evidence>
<dbReference type="Proteomes" id="UP000223913">
    <property type="component" value="Unassembled WGS sequence"/>
</dbReference>
<keyword evidence="2" id="KW-0732">Signal</keyword>
<evidence type="ECO:0000256" key="1">
    <source>
        <dbReference type="SAM" id="MobiDB-lite"/>
    </source>
</evidence>
<name>A0A2D0MZL0_FLAN2</name>
<gene>
    <name evidence="3" type="ORF">CRP01_36175</name>
</gene>
<organism evidence="3 4">
    <name type="scientific">Flavilitoribacter nigricans (strain ATCC 23147 / DSM 23189 / NBRC 102662 / NCIMB 1420 / SS-2)</name>
    <name type="common">Lewinella nigricans</name>
    <dbReference type="NCBI Taxonomy" id="1122177"/>
    <lineage>
        <taxon>Bacteria</taxon>
        <taxon>Pseudomonadati</taxon>
        <taxon>Bacteroidota</taxon>
        <taxon>Saprospiria</taxon>
        <taxon>Saprospirales</taxon>
        <taxon>Lewinellaceae</taxon>
        <taxon>Flavilitoribacter</taxon>
    </lineage>
</organism>
<feature type="chain" id="PRO_5012045010" evidence="2">
    <location>
        <begin position="20"/>
        <end position="378"/>
    </location>
</feature>
<keyword evidence="4" id="KW-1185">Reference proteome</keyword>
<accession>A0A2D0MZL0</accession>
<dbReference type="EMBL" id="PDUD01000051">
    <property type="protein sequence ID" value="PHN01657.1"/>
    <property type="molecule type" value="Genomic_DNA"/>
</dbReference>
<comment type="caution">
    <text evidence="3">The sequence shown here is derived from an EMBL/GenBank/DDBJ whole genome shotgun (WGS) entry which is preliminary data.</text>
</comment>
<evidence type="ECO:0000313" key="4">
    <source>
        <dbReference type="Proteomes" id="UP000223913"/>
    </source>
</evidence>
<evidence type="ECO:0000313" key="3">
    <source>
        <dbReference type="EMBL" id="PHN01657.1"/>
    </source>
</evidence>
<dbReference type="AlphaFoldDB" id="A0A2D0MZL0"/>
<dbReference type="RefSeq" id="WP_099154971.1">
    <property type="nucleotide sequence ID" value="NZ_PDUD01000051.1"/>
</dbReference>
<reference evidence="3 4" key="1">
    <citation type="submission" date="2017-10" db="EMBL/GenBank/DDBJ databases">
        <title>The draft genome sequence of Lewinella nigricans NBRC 102662.</title>
        <authorList>
            <person name="Wang K."/>
        </authorList>
    </citation>
    <scope>NUCLEOTIDE SEQUENCE [LARGE SCALE GENOMIC DNA]</scope>
    <source>
        <strain evidence="3 4">NBRC 102662</strain>
    </source>
</reference>
<sequence>MKKSALILCLLLYTCVLSAQTLIGNYITPGSNGGLSLELERNIGGVQGYLKDAQGHRYFIQAEEENGIAFGTISMDQGAMFLRMVRQGSQLYLSLLPVGANGQADTNNAQEFVLTAADEKGNPIYSAPSATPRAYDQPTAKAPRNPNPPPAGKWDGFFSGRVMDRPSTMNLQLAGTQLSGDMNVDGYRYTISGTINGYQSRGRMLDLQTNDYFNYTANLDGKQINLNIENPINGSSQLVIFKRGTGTVLNPNPPFNARPYEDVQFTQREQHDNRITGRWYFSESIKAGSYFVSKQWKFILNADGSYIFGDARVIGVAPENGSRGYGGDINYGKWRTENNILYVDSGAGWEAYAYYARTGDDLLLDFGNDTRQLWVRTN</sequence>
<feature type="region of interest" description="Disordered" evidence="1">
    <location>
        <begin position="126"/>
        <end position="153"/>
    </location>
</feature>
<proteinExistence type="predicted"/>